<dbReference type="InterPro" id="IPR047055">
    <property type="entry name" value="MotA-like"/>
</dbReference>
<keyword evidence="12" id="KW-1185">Reference proteome</keyword>
<evidence type="ECO:0000256" key="3">
    <source>
        <dbReference type="ARBA" id="ARBA00022692"/>
    </source>
</evidence>
<evidence type="ECO:0000256" key="7">
    <source>
        <dbReference type="RuleBase" id="RU004057"/>
    </source>
</evidence>
<dbReference type="PANTHER" id="PTHR30433">
    <property type="entry name" value="CHEMOTAXIS PROTEIN MOTA"/>
    <property type="match status" value="1"/>
</dbReference>
<dbReference type="GeneID" id="93076881"/>
<protein>
    <submittedName>
        <fullName evidence="11">Flagellar motor protein MotA</fullName>
    </submittedName>
</protein>
<keyword evidence="5 8" id="KW-1133">Transmembrane helix</keyword>
<dbReference type="PANTHER" id="PTHR30433:SF4">
    <property type="entry name" value="MOTILITY PROTEIN A"/>
    <property type="match status" value="1"/>
</dbReference>
<dbReference type="InterPro" id="IPR022522">
    <property type="entry name" value="Flagellar_motor_stator_MotA"/>
</dbReference>
<feature type="domain" description="MotA/TolQ/ExbB proton channel" evidence="9">
    <location>
        <begin position="122"/>
        <end position="228"/>
    </location>
</feature>
<feature type="transmembrane region" description="Helical" evidence="8">
    <location>
        <begin position="172"/>
        <end position="191"/>
    </location>
</feature>
<evidence type="ECO:0000256" key="1">
    <source>
        <dbReference type="ARBA" id="ARBA00004651"/>
    </source>
</evidence>
<keyword evidence="11" id="KW-0282">Flagellum</keyword>
<evidence type="ECO:0000256" key="6">
    <source>
        <dbReference type="ARBA" id="ARBA00023136"/>
    </source>
</evidence>
<dbReference type="InterPro" id="IPR002898">
    <property type="entry name" value="MotA_ExbB_proton_chnl"/>
</dbReference>
<evidence type="ECO:0000259" key="10">
    <source>
        <dbReference type="Pfam" id="PF20560"/>
    </source>
</evidence>
<proteinExistence type="inferred from homology"/>
<reference evidence="11 12" key="1">
    <citation type="journal article" date="2013" name="Genome Announc.">
        <title>Complete Genome Sequence of a Chinese Strain of 'Candidatus Liberibacter asiaticus'.</title>
        <authorList>
            <person name="Lin H."/>
            <person name="Han C.S."/>
            <person name="Liu B."/>
            <person name="Lou B."/>
            <person name="Bai X."/>
            <person name="Deng C."/>
            <person name="Civerolo E.L."/>
            <person name="Gupta G."/>
        </authorList>
    </citation>
    <scope>NUCLEOTIDE SEQUENCE [LARGE SCALE GENOMIC DNA]</scope>
    <source>
        <strain evidence="12">gxpsy</strain>
    </source>
</reference>
<dbReference type="InterPro" id="IPR046786">
    <property type="entry name" value="MotA_N"/>
</dbReference>
<keyword evidence="3 8" id="KW-0812">Transmembrane</keyword>
<evidence type="ECO:0000259" key="9">
    <source>
        <dbReference type="Pfam" id="PF01618"/>
    </source>
</evidence>
<keyword evidence="7" id="KW-0653">Protein transport</keyword>
<keyword evidence="2" id="KW-1003">Cell membrane</keyword>
<evidence type="ECO:0000256" key="8">
    <source>
        <dbReference type="SAM" id="Phobius"/>
    </source>
</evidence>
<name>A0ABM7DW46_LIBAS</name>
<feature type="transmembrane region" description="Helical" evidence="8">
    <location>
        <begin position="5"/>
        <end position="22"/>
    </location>
</feature>
<accession>A0ABM7DW46</accession>
<evidence type="ECO:0000256" key="2">
    <source>
        <dbReference type="ARBA" id="ARBA00022475"/>
    </source>
</evidence>
<keyword evidence="4" id="KW-0283">Flagellar rotation</keyword>
<organism evidence="11 12">
    <name type="scientific">Candidatus Liberibacter asiaticus str. gxpsy</name>
    <dbReference type="NCBI Taxonomy" id="1174529"/>
    <lineage>
        <taxon>Bacteria</taxon>
        <taxon>Pseudomonadati</taxon>
        <taxon>Pseudomonadota</taxon>
        <taxon>Alphaproteobacteria</taxon>
        <taxon>Hyphomicrobiales</taxon>
        <taxon>Rhizobiaceae</taxon>
        <taxon>Liberibacter</taxon>
    </lineage>
</organism>
<gene>
    <name evidence="11" type="ORF">WSI_02540</name>
</gene>
<dbReference type="NCBIfam" id="TIGR03818">
    <property type="entry name" value="MotA1"/>
    <property type="match status" value="1"/>
</dbReference>
<keyword evidence="11" id="KW-0969">Cilium</keyword>
<keyword evidence="6 8" id="KW-0472">Membrane</keyword>
<feature type="domain" description="Motility protein A N-terminal" evidence="10">
    <location>
        <begin position="4"/>
        <end position="91"/>
    </location>
</feature>
<dbReference type="Pfam" id="PF01618">
    <property type="entry name" value="MotA_ExbB"/>
    <property type="match status" value="1"/>
</dbReference>
<feature type="transmembrane region" description="Helical" evidence="8">
    <location>
        <begin position="28"/>
        <end position="48"/>
    </location>
</feature>
<keyword evidence="7" id="KW-0813">Transport</keyword>
<comment type="similarity">
    <text evidence="7">Belongs to the exbB/tolQ family.</text>
</comment>
<feature type="transmembrane region" description="Helical" evidence="8">
    <location>
        <begin position="197"/>
        <end position="220"/>
    </location>
</feature>
<evidence type="ECO:0000256" key="4">
    <source>
        <dbReference type="ARBA" id="ARBA00022779"/>
    </source>
</evidence>
<comment type="subcellular location">
    <subcellularLocation>
        <location evidence="1">Cell membrane</location>
        <topology evidence="1">Multi-pass membrane protein</topology>
    </subcellularLocation>
    <subcellularLocation>
        <location evidence="7">Membrane</location>
        <topology evidence="7">Multi-pass membrane protein</topology>
    </subcellularLocation>
</comment>
<evidence type="ECO:0000313" key="12">
    <source>
        <dbReference type="Proteomes" id="UP000011820"/>
    </source>
</evidence>
<keyword evidence="11" id="KW-0966">Cell projection</keyword>
<dbReference type="Pfam" id="PF20560">
    <property type="entry name" value="MotA_N"/>
    <property type="match status" value="1"/>
</dbReference>
<dbReference type="Proteomes" id="UP000011820">
    <property type="component" value="Chromosome"/>
</dbReference>
<evidence type="ECO:0000313" key="11">
    <source>
        <dbReference type="EMBL" id="AGH16878.1"/>
    </source>
</evidence>
<evidence type="ECO:0000256" key="5">
    <source>
        <dbReference type="ARBA" id="ARBA00022989"/>
    </source>
</evidence>
<dbReference type="EMBL" id="CP004005">
    <property type="protein sequence ID" value="AGH16878.1"/>
    <property type="molecule type" value="Genomic_DNA"/>
</dbReference>
<dbReference type="RefSeq" id="WP_015452475.1">
    <property type="nucleotide sequence ID" value="NC_020549.1"/>
</dbReference>
<sequence length="290" mass="31909">MSTIIGLFITILCIIGGFYAMGGNPYILIQPFEIVIVAGAGLGGFVMANPLKVIKDSGVSLLEIFGYKALGQDTYCDVLKLLYILMYNLKKGSRNETENHIDDPYNSTIFTSIPTVLENNELTTFICDYMRMIIVGNARSYEIENLMDEEIDIILYEKLKPYHAISHMGESLPAIGIVGAILGIIKAMGNLSQSPKILGTAIGVSLTGTLLGIILSYSLCNPLTSQIKSTRLKQHRLYIIVKKALIAYMNGAIPQVAIEYGRKVLPLSERPSIEIVAQEVLQYNHNKKAS</sequence>